<organism evidence="1 2">
    <name type="scientific">Piloderma croceum (strain F 1598)</name>
    <dbReference type="NCBI Taxonomy" id="765440"/>
    <lineage>
        <taxon>Eukaryota</taxon>
        <taxon>Fungi</taxon>
        <taxon>Dikarya</taxon>
        <taxon>Basidiomycota</taxon>
        <taxon>Agaricomycotina</taxon>
        <taxon>Agaricomycetes</taxon>
        <taxon>Agaricomycetidae</taxon>
        <taxon>Atheliales</taxon>
        <taxon>Atheliaceae</taxon>
        <taxon>Piloderma</taxon>
    </lineage>
</organism>
<sequence length="88" mass="9206">MNGPDTACIWYHNPDSCLCTVRTRNTKGKKTAFVQVLNGIIMGARGSNKDSKAAGSCSCWSDGSDGLMLLFGGGSSAGRVGRLSSFID</sequence>
<dbReference type="InParanoid" id="A0A0C3CLX2"/>
<keyword evidence="2" id="KW-1185">Reference proteome</keyword>
<dbReference type="HOGENOM" id="CLU_2469870_0_0_1"/>
<reference evidence="2" key="2">
    <citation type="submission" date="2015-01" db="EMBL/GenBank/DDBJ databases">
        <title>Evolutionary Origins and Diversification of the Mycorrhizal Mutualists.</title>
        <authorList>
            <consortium name="DOE Joint Genome Institute"/>
            <consortium name="Mycorrhizal Genomics Consortium"/>
            <person name="Kohler A."/>
            <person name="Kuo A."/>
            <person name="Nagy L.G."/>
            <person name="Floudas D."/>
            <person name="Copeland A."/>
            <person name="Barry K.W."/>
            <person name="Cichocki N."/>
            <person name="Veneault-Fourrey C."/>
            <person name="LaButti K."/>
            <person name="Lindquist E.A."/>
            <person name="Lipzen A."/>
            <person name="Lundell T."/>
            <person name="Morin E."/>
            <person name="Murat C."/>
            <person name="Riley R."/>
            <person name="Ohm R."/>
            <person name="Sun H."/>
            <person name="Tunlid A."/>
            <person name="Henrissat B."/>
            <person name="Grigoriev I.V."/>
            <person name="Hibbett D.S."/>
            <person name="Martin F."/>
        </authorList>
    </citation>
    <scope>NUCLEOTIDE SEQUENCE [LARGE SCALE GENOMIC DNA]</scope>
    <source>
        <strain evidence="2">F 1598</strain>
    </source>
</reference>
<dbReference type="Proteomes" id="UP000054166">
    <property type="component" value="Unassembled WGS sequence"/>
</dbReference>
<accession>A0A0C3CLX2</accession>
<evidence type="ECO:0000313" key="1">
    <source>
        <dbReference type="EMBL" id="KIM90657.1"/>
    </source>
</evidence>
<dbReference type="AlphaFoldDB" id="A0A0C3CLX2"/>
<evidence type="ECO:0000313" key="2">
    <source>
        <dbReference type="Proteomes" id="UP000054166"/>
    </source>
</evidence>
<protein>
    <submittedName>
        <fullName evidence="1">Uncharacterized protein</fullName>
    </submittedName>
</protein>
<reference evidence="1 2" key="1">
    <citation type="submission" date="2014-04" db="EMBL/GenBank/DDBJ databases">
        <authorList>
            <consortium name="DOE Joint Genome Institute"/>
            <person name="Kuo A."/>
            <person name="Tarkka M."/>
            <person name="Buscot F."/>
            <person name="Kohler A."/>
            <person name="Nagy L.G."/>
            <person name="Floudas D."/>
            <person name="Copeland A."/>
            <person name="Barry K.W."/>
            <person name="Cichocki N."/>
            <person name="Veneault-Fourrey C."/>
            <person name="LaButti K."/>
            <person name="Lindquist E.A."/>
            <person name="Lipzen A."/>
            <person name="Lundell T."/>
            <person name="Morin E."/>
            <person name="Murat C."/>
            <person name="Sun H."/>
            <person name="Tunlid A."/>
            <person name="Henrissat B."/>
            <person name="Grigoriev I.V."/>
            <person name="Hibbett D.S."/>
            <person name="Martin F."/>
            <person name="Nordberg H.P."/>
            <person name="Cantor M.N."/>
            <person name="Hua S.X."/>
        </authorList>
    </citation>
    <scope>NUCLEOTIDE SEQUENCE [LARGE SCALE GENOMIC DNA]</scope>
    <source>
        <strain evidence="1 2">F 1598</strain>
    </source>
</reference>
<dbReference type="EMBL" id="KN832972">
    <property type="protein sequence ID" value="KIM90657.1"/>
    <property type="molecule type" value="Genomic_DNA"/>
</dbReference>
<proteinExistence type="predicted"/>
<gene>
    <name evidence="1" type="ORF">PILCRDRAFT_140806</name>
</gene>
<name>A0A0C3CLX2_PILCF</name>